<keyword evidence="4 7" id="KW-0812">Transmembrane</keyword>
<feature type="transmembrane region" description="Helical" evidence="7">
    <location>
        <begin position="62"/>
        <end position="81"/>
    </location>
</feature>
<protein>
    <submittedName>
        <fullName evidence="8">DoxX family protein</fullName>
    </submittedName>
</protein>
<feature type="transmembrane region" description="Helical" evidence="7">
    <location>
        <begin position="96"/>
        <end position="115"/>
    </location>
</feature>
<dbReference type="AlphaFoldDB" id="A0A2T8HHS6"/>
<evidence type="ECO:0000256" key="2">
    <source>
        <dbReference type="ARBA" id="ARBA00006679"/>
    </source>
</evidence>
<keyword evidence="3" id="KW-1003">Cell membrane</keyword>
<gene>
    <name evidence="8" type="ORF">DC487_11165</name>
</gene>
<keyword evidence="9" id="KW-1185">Reference proteome</keyword>
<evidence type="ECO:0000256" key="7">
    <source>
        <dbReference type="SAM" id="Phobius"/>
    </source>
</evidence>
<sequence length="124" mass="13596">MIGVVFVSEGIQKLLFPAVRGAGRFEKIGLPHPDILGSFVGTLEIICGVMILVGLFTRFANIPLMIIMVVSLATTKADLFVNQGFWEMMHGSRTDWAMLLGITFLLIKGGGYGSLDKMMMNSRK</sequence>
<dbReference type="OrthoDB" id="9813193at2"/>
<dbReference type="GO" id="GO:0005886">
    <property type="term" value="C:plasma membrane"/>
    <property type="evidence" value="ECO:0007669"/>
    <property type="project" value="UniProtKB-SubCell"/>
</dbReference>
<proteinExistence type="inferred from homology"/>
<feature type="transmembrane region" description="Helical" evidence="7">
    <location>
        <begin position="35"/>
        <end position="55"/>
    </location>
</feature>
<organism evidence="8 9">
    <name type="scientific">Sphingobacterium corticibacter</name>
    <dbReference type="NCBI Taxonomy" id="2171749"/>
    <lineage>
        <taxon>Bacteria</taxon>
        <taxon>Pseudomonadati</taxon>
        <taxon>Bacteroidota</taxon>
        <taxon>Sphingobacteriia</taxon>
        <taxon>Sphingobacteriales</taxon>
        <taxon>Sphingobacteriaceae</taxon>
        <taxon>Sphingobacterium</taxon>
    </lineage>
</organism>
<dbReference type="Pfam" id="PF07681">
    <property type="entry name" value="DoxX"/>
    <property type="match status" value="1"/>
</dbReference>
<evidence type="ECO:0000313" key="9">
    <source>
        <dbReference type="Proteomes" id="UP000245627"/>
    </source>
</evidence>
<dbReference type="PANTHER" id="PTHR33452">
    <property type="entry name" value="OXIDOREDUCTASE CATD-RELATED"/>
    <property type="match status" value="1"/>
</dbReference>
<dbReference type="InterPro" id="IPR051907">
    <property type="entry name" value="DoxX-like_oxidoreductase"/>
</dbReference>
<dbReference type="PANTHER" id="PTHR33452:SF1">
    <property type="entry name" value="INNER MEMBRANE PROTEIN YPHA-RELATED"/>
    <property type="match status" value="1"/>
</dbReference>
<keyword evidence="6 7" id="KW-0472">Membrane</keyword>
<comment type="subcellular location">
    <subcellularLocation>
        <location evidence="1">Cell membrane</location>
        <topology evidence="1">Multi-pass membrane protein</topology>
    </subcellularLocation>
</comment>
<dbReference type="Proteomes" id="UP000245627">
    <property type="component" value="Unassembled WGS sequence"/>
</dbReference>
<evidence type="ECO:0000256" key="5">
    <source>
        <dbReference type="ARBA" id="ARBA00022989"/>
    </source>
</evidence>
<reference evidence="8 9" key="1">
    <citation type="submission" date="2018-04" db="EMBL/GenBank/DDBJ databases">
        <title>Sphingobacterium cortibacter sp. nov.</title>
        <authorList>
            <person name="Li Y."/>
        </authorList>
    </citation>
    <scope>NUCLEOTIDE SEQUENCE [LARGE SCALE GENOMIC DNA]</scope>
    <source>
        <strain evidence="8 9">2c-3</strain>
    </source>
</reference>
<comment type="caution">
    <text evidence="8">The sequence shown here is derived from an EMBL/GenBank/DDBJ whole genome shotgun (WGS) entry which is preliminary data.</text>
</comment>
<keyword evidence="5 7" id="KW-1133">Transmembrane helix</keyword>
<evidence type="ECO:0000256" key="6">
    <source>
        <dbReference type="ARBA" id="ARBA00023136"/>
    </source>
</evidence>
<dbReference type="EMBL" id="QDKG01000004">
    <property type="protein sequence ID" value="PVH24996.1"/>
    <property type="molecule type" value="Genomic_DNA"/>
</dbReference>
<name>A0A2T8HHS6_9SPHI</name>
<accession>A0A2T8HHS6</accession>
<evidence type="ECO:0000313" key="8">
    <source>
        <dbReference type="EMBL" id="PVH24996.1"/>
    </source>
</evidence>
<dbReference type="InterPro" id="IPR032808">
    <property type="entry name" value="DoxX"/>
</dbReference>
<evidence type="ECO:0000256" key="4">
    <source>
        <dbReference type="ARBA" id="ARBA00022692"/>
    </source>
</evidence>
<comment type="similarity">
    <text evidence="2">Belongs to the DoxX family.</text>
</comment>
<evidence type="ECO:0000256" key="1">
    <source>
        <dbReference type="ARBA" id="ARBA00004651"/>
    </source>
</evidence>
<evidence type="ECO:0000256" key="3">
    <source>
        <dbReference type="ARBA" id="ARBA00022475"/>
    </source>
</evidence>